<dbReference type="InterPro" id="IPR047153">
    <property type="entry name" value="TRIM45/56/19-like"/>
</dbReference>
<evidence type="ECO:0000256" key="2">
    <source>
        <dbReference type="ARBA" id="ARBA00022771"/>
    </source>
</evidence>
<feature type="compositionally biased region" description="Polar residues" evidence="5">
    <location>
        <begin position="86"/>
        <end position="105"/>
    </location>
</feature>
<evidence type="ECO:0000256" key="5">
    <source>
        <dbReference type="SAM" id="MobiDB-lite"/>
    </source>
</evidence>
<feature type="domain" description="RING-type" evidence="6">
    <location>
        <begin position="11"/>
        <end position="53"/>
    </location>
</feature>
<comment type="caution">
    <text evidence="7">The sequence shown here is derived from an EMBL/GenBank/DDBJ whole genome shotgun (WGS) entry which is preliminary data.</text>
</comment>
<organism evidence="7 8">
    <name type="scientific">Clavelina lepadiformis</name>
    <name type="common">Light-bulb sea squirt</name>
    <name type="synonym">Ascidia lepadiformis</name>
    <dbReference type="NCBI Taxonomy" id="159417"/>
    <lineage>
        <taxon>Eukaryota</taxon>
        <taxon>Metazoa</taxon>
        <taxon>Chordata</taxon>
        <taxon>Tunicata</taxon>
        <taxon>Ascidiacea</taxon>
        <taxon>Aplousobranchia</taxon>
        <taxon>Clavelinidae</taxon>
        <taxon>Clavelina</taxon>
    </lineage>
</organism>
<accession>A0ABP0EVA9</accession>
<reference evidence="7 8" key="1">
    <citation type="submission" date="2024-02" db="EMBL/GenBank/DDBJ databases">
        <authorList>
            <person name="Daric V."/>
            <person name="Darras S."/>
        </authorList>
    </citation>
    <scope>NUCLEOTIDE SEQUENCE [LARGE SCALE GENOMIC DNA]</scope>
</reference>
<dbReference type="PROSITE" id="PS00518">
    <property type="entry name" value="ZF_RING_1"/>
    <property type="match status" value="1"/>
</dbReference>
<name>A0ABP0EVA9_CLALP</name>
<keyword evidence="3" id="KW-0862">Zinc</keyword>
<dbReference type="PROSITE" id="PS50089">
    <property type="entry name" value="ZF_RING_2"/>
    <property type="match status" value="1"/>
</dbReference>
<dbReference type="SUPFAM" id="SSF57850">
    <property type="entry name" value="RING/U-box"/>
    <property type="match status" value="1"/>
</dbReference>
<feature type="region of interest" description="Disordered" evidence="5">
    <location>
        <begin position="85"/>
        <end position="105"/>
    </location>
</feature>
<protein>
    <recommendedName>
        <fullName evidence="6">RING-type domain-containing protein</fullName>
    </recommendedName>
</protein>
<dbReference type="InterPro" id="IPR013083">
    <property type="entry name" value="Znf_RING/FYVE/PHD"/>
</dbReference>
<dbReference type="SMART" id="SM00184">
    <property type="entry name" value="RING"/>
    <property type="match status" value="1"/>
</dbReference>
<dbReference type="Gene3D" id="3.30.40.10">
    <property type="entry name" value="Zinc/RING finger domain, C3HC4 (zinc finger)"/>
    <property type="match status" value="1"/>
</dbReference>
<keyword evidence="2 4" id="KW-0863">Zinc-finger</keyword>
<feature type="compositionally biased region" description="Low complexity" evidence="5">
    <location>
        <begin position="151"/>
        <end position="168"/>
    </location>
</feature>
<dbReference type="InterPro" id="IPR001841">
    <property type="entry name" value="Znf_RING"/>
</dbReference>
<evidence type="ECO:0000256" key="3">
    <source>
        <dbReference type="ARBA" id="ARBA00022833"/>
    </source>
</evidence>
<keyword evidence="8" id="KW-1185">Reference proteome</keyword>
<dbReference type="EMBL" id="CAWYQH010000001">
    <property type="protein sequence ID" value="CAK8671277.1"/>
    <property type="molecule type" value="Genomic_DNA"/>
</dbReference>
<evidence type="ECO:0000313" key="8">
    <source>
        <dbReference type="Proteomes" id="UP001642483"/>
    </source>
</evidence>
<feature type="region of interest" description="Disordered" evidence="5">
    <location>
        <begin position="151"/>
        <end position="220"/>
    </location>
</feature>
<feature type="compositionally biased region" description="Polar residues" evidence="5">
    <location>
        <begin position="174"/>
        <end position="184"/>
    </location>
</feature>
<evidence type="ECO:0000256" key="4">
    <source>
        <dbReference type="PROSITE-ProRule" id="PRU00175"/>
    </source>
</evidence>
<evidence type="ECO:0000259" key="6">
    <source>
        <dbReference type="PROSITE" id="PS50089"/>
    </source>
</evidence>
<dbReference type="PANTHER" id="PTHR25462:SF305">
    <property type="entry name" value="RING-TYPE DOMAIN-CONTAINING PROTEIN"/>
    <property type="match status" value="1"/>
</dbReference>
<dbReference type="Pfam" id="PF13923">
    <property type="entry name" value="zf-C3HC4_2"/>
    <property type="match status" value="1"/>
</dbReference>
<gene>
    <name evidence="7" type="ORF">CVLEPA_LOCUS327</name>
</gene>
<sequence>MSNKIDEEVTCPICQDILRKPIRILLCGHNFCQPCLENLFTMTSTETRCPNCRASVSSANGMEAFPRNRTLENVIEKMALVPAQEVANTSSQPEQMQEIRSPNASSYTLDSFRRSAPSLSWSSDDNDDELLFREASQLPLSSQLDSPVLRRSGEFSSISQSPSGSFTSRRWRNRSSSPTYSNLQSTRYSPPPRSPSSSSWRQRHESRSPSPTYSDLSEPHEHSYSSRYLASSLSSSTSSIPPLWSSPPSSQNVDSSDENDLFSVSPIRILSLSELLQSLHESSSSSSSSSSYDEFPYFKRPYDCSPLPSPTNSNFSWSYESNSSS</sequence>
<dbReference type="InterPro" id="IPR017907">
    <property type="entry name" value="Znf_RING_CS"/>
</dbReference>
<evidence type="ECO:0000313" key="7">
    <source>
        <dbReference type="EMBL" id="CAK8671277.1"/>
    </source>
</evidence>
<keyword evidence="1" id="KW-0479">Metal-binding</keyword>
<proteinExistence type="predicted"/>
<dbReference type="Proteomes" id="UP001642483">
    <property type="component" value="Unassembled WGS sequence"/>
</dbReference>
<dbReference type="PANTHER" id="PTHR25462">
    <property type="entry name" value="BONUS, ISOFORM C-RELATED"/>
    <property type="match status" value="1"/>
</dbReference>
<evidence type="ECO:0000256" key="1">
    <source>
        <dbReference type="ARBA" id="ARBA00022723"/>
    </source>
</evidence>